<organism evidence="1 2">
    <name type="scientific">Trichonephila clavata</name>
    <name type="common">Joro spider</name>
    <name type="synonym">Nephila clavata</name>
    <dbReference type="NCBI Taxonomy" id="2740835"/>
    <lineage>
        <taxon>Eukaryota</taxon>
        <taxon>Metazoa</taxon>
        <taxon>Ecdysozoa</taxon>
        <taxon>Arthropoda</taxon>
        <taxon>Chelicerata</taxon>
        <taxon>Arachnida</taxon>
        <taxon>Araneae</taxon>
        <taxon>Araneomorphae</taxon>
        <taxon>Entelegynae</taxon>
        <taxon>Araneoidea</taxon>
        <taxon>Nephilidae</taxon>
        <taxon>Trichonephila</taxon>
    </lineage>
</organism>
<evidence type="ECO:0000313" key="1">
    <source>
        <dbReference type="EMBL" id="GFR22640.1"/>
    </source>
</evidence>
<dbReference type="OrthoDB" id="6431417at2759"/>
<reference evidence="1" key="1">
    <citation type="submission" date="2020-07" db="EMBL/GenBank/DDBJ databases">
        <title>Multicomponent nature underlies the extraordinary mechanical properties of spider dragline silk.</title>
        <authorList>
            <person name="Kono N."/>
            <person name="Nakamura H."/>
            <person name="Mori M."/>
            <person name="Yoshida Y."/>
            <person name="Ohtoshi R."/>
            <person name="Malay A.D."/>
            <person name="Moran D.A.P."/>
            <person name="Tomita M."/>
            <person name="Numata K."/>
            <person name="Arakawa K."/>
        </authorList>
    </citation>
    <scope>NUCLEOTIDE SEQUENCE</scope>
</reference>
<dbReference type="Proteomes" id="UP000887116">
    <property type="component" value="Unassembled WGS sequence"/>
</dbReference>
<dbReference type="EMBL" id="BMAO01018322">
    <property type="protein sequence ID" value="GFR22640.1"/>
    <property type="molecule type" value="Genomic_DNA"/>
</dbReference>
<sequence>MSDEQKESIKVVKGRVKASLTRLENGANSLNLKNEILIRLQRLEELIVDFEVHSQTSLSNIQKFQYLKGLLSDEPVSLIKHIPLSNESYEEAWGKLIDRYNKKK</sequence>
<accession>A0A8X6HI58</accession>
<dbReference type="InterPro" id="IPR005312">
    <property type="entry name" value="DUF1759"/>
</dbReference>
<gene>
    <name evidence="1" type="primary">AVEN_88668_1</name>
    <name evidence="1" type="ORF">TNCT_733801</name>
</gene>
<proteinExistence type="predicted"/>
<dbReference type="AlphaFoldDB" id="A0A8X6HI58"/>
<dbReference type="Pfam" id="PF03564">
    <property type="entry name" value="DUF1759"/>
    <property type="match status" value="1"/>
</dbReference>
<protein>
    <submittedName>
        <fullName evidence="1">Uncharacterized protein</fullName>
    </submittedName>
</protein>
<evidence type="ECO:0000313" key="2">
    <source>
        <dbReference type="Proteomes" id="UP000887116"/>
    </source>
</evidence>
<keyword evidence="2" id="KW-1185">Reference proteome</keyword>
<comment type="caution">
    <text evidence="1">The sequence shown here is derived from an EMBL/GenBank/DDBJ whole genome shotgun (WGS) entry which is preliminary data.</text>
</comment>
<name>A0A8X6HI58_TRICU</name>